<dbReference type="EMBL" id="BQXS01010053">
    <property type="protein sequence ID" value="GKT32780.1"/>
    <property type="molecule type" value="Genomic_DNA"/>
</dbReference>
<reference evidence="8" key="1">
    <citation type="submission" date="2022-03" db="EMBL/GenBank/DDBJ databases">
        <title>Draft genome sequence of Aduncisulcus paluster, a free-living microaerophilic Fornicata.</title>
        <authorList>
            <person name="Yuyama I."/>
            <person name="Kume K."/>
            <person name="Tamura T."/>
            <person name="Inagaki Y."/>
            <person name="Hashimoto T."/>
        </authorList>
    </citation>
    <scope>NUCLEOTIDE SEQUENCE</scope>
    <source>
        <strain evidence="8">NY0171</strain>
    </source>
</reference>
<evidence type="ECO:0000256" key="6">
    <source>
        <dbReference type="ARBA" id="ARBA00023180"/>
    </source>
</evidence>
<gene>
    <name evidence="8" type="ORF">ADUPG1_006850</name>
</gene>
<keyword evidence="3 7" id="KW-0378">Hydrolase</keyword>
<dbReference type="EC" id="3.1.1.-" evidence="7"/>
<evidence type="ECO:0000256" key="7">
    <source>
        <dbReference type="RuleBase" id="RU364138"/>
    </source>
</evidence>
<dbReference type="Proteomes" id="UP001057375">
    <property type="component" value="Unassembled WGS sequence"/>
</dbReference>
<dbReference type="InterPro" id="IPR007000">
    <property type="entry name" value="PLipase_B-like"/>
</dbReference>
<keyword evidence="5 7" id="KW-0443">Lipid metabolism</keyword>
<evidence type="ECO:0000256" key="4">
    <source>
        <dbReference type="ARBA" id="ARBA00022963"/>
    </source>
</evidence>
<comment type="function">
    <text evidence="7">Putative phospholipase.</text>
</comment>
<accession>A0ABQ5KJT1</accession>
<proteinExistence type="inferred from homology"/>
<evidence type="ECO:0000256" key="5">
    <source>
        <dbReference type="ARBA" id="ARBA00023098"/>
    </source>
</evidence>
<keyword evidence="6" id="KW-0325">Glycoprotein</keyword>
<dbReference type="Pfam" id="PF04916">
    <property type="entry name" value="Phospholip_B"/>
    <property type="match status" value="1"/>
</dbReference>
<comment type="caution">
    <text evidence="8">The sequence shown here is derived from an EMBL/GenBank/DDBJ whole genome shotgun (WGS) entry which is preliminary data.</text>
</comment>
<evidence type="ECO:0000256" key="1">
    <source>
        <dbReference type="ARBA" id="ARBA00007835"/>
    </source>
</evidence>
<organism evidence="8 9">
    <name type="scientific">Aduncisulcus paluster</name>
    <dbReference type="NCBI Taxonomy" id="2918883"/>
    <lineage>
        <taxon>Eukaryota</taxon>
        <taxon>Metamonada</taxon>
        <taxon>Carpediemonas-like organisms</taxon>
        <taxon>Aduncisulcus</taxon>
    </lineage>
</organism>
<keyword evidence="4 7" id="KW-0442">Lipid degradation</keyword>
<evidence type="ECO:0000256" key="3">
    <source>
        <dbReference type="ARBA" id="ARBA00022801"/>
    </source>
</evidence>
<dbReference type="PANTHER" id="PTHR12370:SF3">
    <property type="entry name" value="PHOSPHOLIPASE B-LIKE 2-RELATED"/>
    <property type="match status" value="1"/>
</dbReference>
<keyword evidence="9" id="KW-1185">Reference proteome</keyword>
<feature type="signal peptide" evidence="7">
    <location>
        <begin position="1"/>
        <end position="18"/>
    </location>
</feature>
<dbReference type="PANTHER" id="PTHR12370">
    <property type="entry name" value="PHOSPHOLIPASE B-RELATED"/>
    <property type="match status" value="1"/>
</dbReference>
<evidence type="ECO:0000256" key="2">
    <source>
        <dbReference type="ARBA" id="ARBA00022729"/>
    </source>
</evidence>
<dbReference type="Gene3D" id="3.60.60.30">
    <property type="match status" value="1"/>
</dbReference>
<sequence>MKLAYFFALFCLVALVFAGDSSTRTNVNPFSDGYYQASFNANGDILVEQCDQDYCSGIVVAQFLGSSDTGSSFVESGAYDMSIRTFKEGCLASDSVEDCDNRQAYAAGYLDAYLFHSDIWNHNHNANNFMQRHYNGGDGWSNAAYEWLNQNLYYTRKIARTLPADETSVEYKFYRHLQILLFQFDGIVDGYNAGVRENAGKYSGDYPPQPLNEQDMWAYEAMGDLLDLLNAVNPDLTSLWNPNDHNVIENREYNLERDHCSGIFLLDNLNDFTSATNIYFGQAAWFGLVCMTRVARYFEYDFSTNTPGRIQRLSSYPGFVFSFDDWYGLSSGLGIIETTHDIYDNSLLRLIVPDTLLTWVRCALANRVASSGTEWATAFSLHNSGSYNNQYAIIDIEKFNAWTQLTTAQKTDFTLDANKGVFTIVEQAPGPDGIKTNDMWEWLVTHGYWPSFNTPYDQSIRELLGIAQRTDPTNPSNYDIIDDWYNNPRHRILRNWISEVQSNQTDVDPTAITGDDFFQLMRLNKWDSTNTDDLYLTATDPLNINPDGNGHDLVPTSGSAIASRYDLRMPTDYDTLLSGSTDAIGFGAMDAKYASVTDFSNPATDADYKYNTIQMHGEFSPTHEDQPIFFFGERPGAFDNYDRWGLEHWNDLQCESKLSCTQWGDRLWNNTVDV</sequence>
<comment type="similarity">
    <text evidence="1 7">Belongs to the phospholipase B-like family.</text>
</comment>
<evidence type="ECO:0000313" key="9">
    <source>
        <dbReference type="Proteomes" id="UP001057375"/>
    </source>
</evidence>
<protein>
    <recommendedName>
        <fullName evidence="7">Phospholipase B-like</fullName>
        <ecNumber evidence="7">3.1.1.-</ecNumber>
    </recommendedName>
</protein>
<keyword evidence="2 7" id="KW-0732">Signal</keyword>
<name>A0ABQ5KJT1_9EUKA</name>
<feature type="chain" id="PRO_5044956231" description="Phospholipase B-like" evidence="7">
    <location>
        <begin position="19"/>
        <end position="674"/>
    </location>
</feature>
<evidence type="ECO:0000313" key="8">
    <source>
        <dbReference type="EMBL" id="GKT32780.1"/>
    </source>
</evidence>